<evidence type="ECO:0000256" key="6">
    <source>
        <dbReference type="ARBA" id="ARBA00023242"/>
    </source>
</evidence>
<evidence type="ECO:0008006" key="11">
    <source>
        <dbReference type="Google" id="ProtNLM"/>
    </source>
</evidence>
<dbReference type="GO" id="GO:0033314">
    <property type="term" value="P:mitotic DNA replication checkpoint signaling"/>
    <property type="evidence" value="ECO:0007669"/>
    <property type="project" value="TreeGrafter"/>
</dbReference>
<dbReference type="AlphaFoldDB" id="A0AAW0WY66"/>
<accession>A0AAW0WY66</accession>
<name>A0AAW0WY66_CHEQU</name>
<evidence type="ECO:0000256" key="5">
    <source>
        <dbReference type="ARBA" id="ARBA00022840"/>
    </source>
</evidence>
<sequence length="534" mass="59472">MANWKSKQKSSSWQPPTFDDFDSSPSPPLEKKAVKRFREPDALSHLGKKTPKVGSALWVDVYSPTTRDDLAVHKRKVQEVESWLVESMAALKGRKFLLLTGPAGCGKSATVRLLAKEARLNFVEWINPTTTAYNSAFLELENAWIPEDTVRSASQTTQFWDFLMRASKYRSVCGTGKMKNLVCVEDFPNVFLRDPAVLHAMLRKYNIRNIGVPVVFIVTDSTHQQSSLKHLFPPDVQQELSMVNIAFNPIASGLLVKALSRILSIESASEGRKMQPLPTRETLQILAETSGGDIRSAVNALQFATKKNSSHLEGLFTGSSQTRKLTRHKSLNKAQPRKDVSIKCDNLDGFAAIGGKDASLFLFRALGKVLYCKRNQDCGVVEPLPKHLQLHERTPLLENPESIYDKTSMGAASFSVFLQQNCLAFFADIDSAAQALHHLTDSDVLAAEWTGREVLEDYAASVTIRGLMHANRGIVSSGGWRPFTRPQWYSVHKETRQNVLGLKDEYQISLLTLEELTTVMVPLKAKILTSEGRG</sequence>
<evidence type="ECO:0000256" key="8">
    <source>
        <dbReference type="SAM" id="MobiDB-lite"/>
    </source>
</evidence>
<dbReference type="Gene3D" id="3.40.50.300">
    <property type="entry name" value="P-loop containing nucleotide triphosphate hydrolases"/>
    <property type="match status" value="1"/>
</dbReference>
<dbReference type="EMBL" id="JARKIK010000056">
    <property type="protein sequence ID" value="KAK8732558.1"/>
    <property type="molecule type" value="Genomic_DNA"/>
</dbReference>
<dbReference type="GO" id="GO:0003689">
    <property type="term" value="F:DNA clamp loader activity"/>
    <property type="evidence" value="ECO:0007669"/>
    <property type="project" value="TreeGrafter"/>
</dbReference>
<feature type="region of interest" description="Disordered" evidence="8">
    <location>
        <begin position="1"/>
        <end position="33"/>
    </location>
</feature>
<organism evidence="9 10">
    <name type="scientific">Cherax quadricarinatus</name>
    <name type="common">Australian red claw crayfish</name>
    <dbReference type="NCBI Taxonomy" id="27406"/>
    <lineage>
        <taxon>Eukaryota</taxon>
        <taxon>Metazoa</taxon>
        <taxon>Ecdysozoa</taxon>
        <taxon>Arthropoda</taxon>
        <taxon>Crustacea</taxon>
        <taxon>Multicrustacea</taxon>
        <taxon>Malacostraca</taxon>
        <taxon>Eumalacostraca</taxon>
        <taxon>Eucarida</taxon>
        <taxon>Decapoda</taxon>
        <taxon>Pleocyemata</taxon>
        <taxon>Astacidea</taxon>
        <taxon>Parastacoidea</taxon>
        <taxon>Parastacidae</taxon>
        <taxon>Cherax</taxon>
    </lineage>
</organism>
<evidence type="ECO:0000313" key="10">
    <source>
        <dbReference type="Proteomes" id="UP001445076"/>
    </source>
</evidence>
<dbReference type="GO" id="GO:0000077">
    <property type="term" value="P:DNA damage checkpoint signaling"/>
    <property type="evidence" value="ECO:0007669"/>
    <property type="project" value="TreeGrafter"/>
</dbReference>
<keyword evidence="6" id="KW-0539">Nucleus</keyword>
<evidence type="ECO:0000256" key="2">
    <source>
        <dbReference type="ARBA" id="ARBA00006168"/>
    </source>
</evidence>
<keyword evidence="5" id="KW-0067">ATP-binding</keyword>
<evidence type="ECO:0000256" key="3">
    <source>
        <dbReference type="ARBA" id="ARBA00022741"/>
    </source>
</evidence>
<dbReference type="Proteomes" id="UP001445076">
    <property type="component" value="Unassembled WGS sequence"/>
</dbReference>
<keyword evidence="10" id="KW-1185">Reference proteome</keyword>
<evidence type="ECO:0000313" key="9">
    <source>
        <dbReference type="EMBL" id="KAK8732558.1"/>
    </source>
</evidence>
<evidence type="ECO:0000256" key="4">
    <source>
        <dbReference type="ARBA" id="ARBA00022763"/>
    </source>
</evidence>
<dbReference type="SUPFAM" id="SSF52540">
    <property type="entry name" value="P-loop containing nucleoside triphosphate hydrolases"/>
    <property type="match status" value="1"/>
</dbReference>
<comment type="similarity">
    <text evidence="2">Belongs to the rad17/RAD24 family.</text>
</comment>
<dbReference type="GO" id="GO:0005524">
    <property type="term" value="F:ATP binding"/>
    <property type="evidence" value="ECO:0007669"/>
    <property type="project" value="UniProtKB-KW"/>
</dbReference>
<protein>
    <recommendedName>
        <fullName evidence="11">Cell cycle checkpoint protein RAD17</fullName>
    </recommendedName>
</protein>
<keyword evidence="3" id="KW-0547">Nucleotide-binding</keyword>
<comment type="caution">
    <text evidence="9">The sequence shown here is derived from an EMBL/GenBank/DDBJ whole genome shotgun (WGS) entry which is preliminary data.</text>
</comment>
<dbReference type="PANTHER" id="PTHR12172">
    <property type="entry name" value="CELL CYCLE CHECKPOINT PROTEIN RAD17"/>
    <property type="match status" value="1"/>
</dbReference>
<proteinExistence type="inferred from homology"/>
<dbReference type="GO" id="GO:0006281">
    <property type="term" value="P:DNA repair"/>
    <property type="evidence" value="ECO:0007669"/>
    <property type="project" value="InterPro"/>
</dbReference>
<evidence type="ECO:0000256" key="7">
    <source>
        <dbReference type="ARBA" id="ARBA00023306"/>
    </source>
</evidence>
<feature type="non-terminal residue" evidence="9">
    <location>
        <position position="534"/>
    </location>
</feature>
<dbReference type="GO" id="GO:0003682">
    <property type="term" value="F:chromatin binding"/>
    <property type="evidence" value="ECO:0007669"/>
    <property type="project" value="TreeGrafter"/>
</dbReference>
<evidence type="ECO:0000256" key="1">
    <source>
        <dbReference type="ARBA" id="ARBA00004123"/>
    </source>
</evidence>
<gene>
    <name evidence="9" type="ORF">OTU49_006818</name>
</gene>
<dbReference type="InterPro" id="IPR004582">
    <property type="entry name" value="Checkpoint_prot_Rad17_Rad24"/>
</dbReference>
<dbReference type="GO" id="GO:0005634">
    <property type="term" value="C:nucleus"/>
    <property type="evidence" value="ECO:0007669"/>
    <property type="project" value="UniProtKB-SubCell"/>
</dbReference>
<dbReference type="InterPro" id="IPR027417">
    <property type="entry name" value="P-loop_NTPase"/>
</dbReference>
<comment type="subcellular location">
    <subcellularLocation>
        <location evidence="1">Nucleus</location>
    </subcellularLocation>
</comment>
<keyword evidence="4" id="KW-0227">DNA damage</keyword>
<dbReference type="Pfam" id="PF03215">
    <property type="entry name" value="Rad17"/>
    <property type="match status" value="1"/>
</dbReference>
<keyword evidence="7" id="KW-0131">Cell cycle</keyword>
<reference evidence="9 10" key="1">
    <citation type="journal article" date="2024" name="BMC Genomics">
        <title>Genome assembly of redclaw crayfish (Cherax quadricarinatus) provides insights into its immune adaptation and hypoxia tolerance.</title>
        <authorList>
            <person name="Liu Z."/>
            <person name="Zheng J."/>
            <person name="Li H."/>
            <person name="Fang K."/>
            <person name="Wang S."/>
            <person name="He J."/>
            <person name="Zhou D."/>
            <person name="Weng S."/>
            <person name="Chi M."/>
            <person name="Gu Z."/>
            <person name="He J."/>
            <person name="Li F."/>
            <person name="Wang M."/>
        </authorList>
    </citation>
    <scope>NUCLEOTIDE SEQUENCE [LARGE SCALE GENOMIC DNA]</scope>
    <source>
        <strain evidence="9">ZL_2023a</strain>
    </source>
</reference>
<dbReference type="PANTHER" id="PTHR12172:SF0">
    <property type="entry name" value="CELL CYCLE CHECKPOINT PROTEIN RAD17"/>
    <property type="match status" value="1"/>
</dbReference>